<organism evidence="3 4">
    <name type="scientific">Glossina brevipalpis</name>
    <dbReference type="NCBI Taxonomy" id="37001"/>
    <lineage>
        <taxon>Eukaryota</taxon>
        <taxon>Metazoa</taxon>
        <taxon>Ecdysozoa</taxon>
        <taxon>Arthropoda</taxon>
        <taxon>Hexapoda</taxon>
        <taxon>Insecta</taxon>
        <taxon>Pterygota</taxon>
        <taxon>Neoptera</taxon>
        <taxon>Endopterygota</taxon>
        <taxon>Diptera</taxon>
        <taxon>Brachycera</taxon>
        <taxon>Muscomorpha</taxon>
        <taxon>Hippoboscoidea</taxon>
        <taxon>Glossinidae</taxon>
        <taxon>Glossina</taxon>
    </lineage>
</organism>
<proteinExistence type="predicted"/>
<dbReference type="InterPro" id="IPR031722">
    <property type="entry name" value="Coilin_N"/>
</dbReference>
<feature type="region of interest" description="Disordered" evidence="1">
    <location>
        <begin position="81"/>
        <end position="176"/>
    </location>
</feature>
<feature type="domain" description="Coilin N-terminal" evidence="2">
    <location>
        <begin position="8"/>
        <end position="140"/>
    </location>
</feature>
<accession>A0A1A9X3E2</accession>
<evidence type="ECO:0000313" key="3">
    <source>
        <dbReference type="EnsemblMetazoa" id="GBRI042838-PA"/>
    </source>
</evidence>
<dbReference type="STRING" id="37001.A0A1A9X3E2"/>
<reference evidence="4" key="1">
    <citation type="submission" date="2014-03" db="EMBL/GenBank/DDBJ databases">
        <authorList>
            <person name="Aksoy S."/>
            <person name="Warren W."/>
            <person name="Wilson R.K."/>
        </authorList>
    </citation>
    <scope>NUCLEOTIDE SEQUENCE [LARGE SCALE GENOMIC DNA]</scope>
    <source>
        <strain evidence="4">IAEA</strain>
    </source>
</reference>
<reference evidence="3" key="2">
    <citation type="submission" date="2020-05" db="UniProtKB">
        <authorList>
            <consortium name="EnsemblMetazoa"/>
        </authorList>
    </citation>
    <scope>IDENTIFICATION</scope>
    <source>
        <strain evidence="3">IAEA</strain>
    </source>
</reference>
<sequence length="518" mass="58503">MQRYAIKIDFSLFFNDERKYIFIIVEPEWKFVEDLQIRIQNLYDVDAVRFLNSDNCFLHPQEPIEIIKFCQALKAFAPKESLERRKGKSKKEKRHQDEAMQATSCEHSSKEARKKRKLEENASSGSALIESKSENDRKDDDNAIMVNKKQKASKSNEISSTSETVSGTIDGDNNRKANKKKLKNHLQSFEQFHVKQAEKDTDSPRFSRVATSTPFAENKIIDSNTKFAGSAEAKHIHFLDADESVSTTAISAKGGKPSKKSAFRCPLNEVHDDITKPRIFPMPWSSEGKAKSAQLIEIKENIVLPSNYLIKETIDSLQKKIEKSNNQIPENAKIDTIETTLETIVNEKDQASVERENNKTIPNESVDDNTEIISNEKKEKIEIKTALETCSPDHKIKDHADEKIAKIKKTGSRSDLLDGSVDCIDLSADLDEEMGATSLIDSIKINGNESAESDIEEVSEIIDLNEPNDVNISKQSLLLPPPDFNGINIARILPFCIRIYELPKKNDIIVFKVYVSAI</sequence>
<protein>
    <submittedName>
        <fullName evidence="3">Coilin_N domain-containing protein</fullName>
    </submittedName>
</protein>
<feature type="compositionally biased region" description="Polar residues" evidence="1">
    <location>
        <begin position="153"/>
        <end position="167"/>
    </location>
</feature>
<dbReference type="VEuPathDB" id="VectorBase:GBRI042838"/>
<dbReference type="EnsemblMetazoa" id="GBRI042838-RA">
    <property type="protein sequence ID" value="GBRI042838-PA"/>
    <property type="gene ID" value="GBRI042838"/>
</dbReference>
<keyword evidence="4" id="KW-1185">Reference proteome</keyword>
<feature type="compositionally biased region" description="Basic and acidic residues" evidence="1">
    <location>
        <begin position="131"/>
        <end position="141"/>
    </location>
</feature>
<dbReference type="Pfam" id="PF15862">
    <property type="entry name" value="Coilin_N"/>
    <property type="match status" value="1"/>
</dbReference>
<evidence type="ECO:0000313" key="4">
    <source>
        <dbReference type="Proteomes" id="UP000091820"/>
    </source>
</evidence>
<name>A0A1A9X3E2_9MUSC</name>
<dbReference type="AlphaFoldDB" id="A0A1A9X3E2"/>
<evidence type="ECO:0000256" key="1">
    <source>
        <dbReference type="SAM" id="MobiDB-lite"/>
    </source>
</evidence>
<dbReference type="Proteomes" id="UP000091820">
    <property type="component" value="Unassembled WGS sequence"/>
</dbReference>
<evidence type="ECO:0000259" key="2">
    <source>
        <dbReference type="Pfam" id="PF15862"/>
    </source>
</evidence>